<dbReference type="SUPFAM" id="SSF53649">
    <property type="entry name" value="Alkaline phosphatase-like"/>
    <property type="match status" value="1"/>
</dbReference>
<dbReference type="RefSeq" id="WP_386079306.1">
    <property type="nucleotide sequence ID" value="NZ_JBHTJT010000060.1"/>
</dbReference>
<protein>
    <submittedName>
        <fullName evidence="2">Alkaline phosphatase family protein</fullName>
    </submittedName>
</protein>
<gene>
    <name evidence="2" type="ORF">ACFQ2S_24540</name>
</gene>
<proteinExistence type="predicted"/>
<dbReference type="EMBL" id="JBHTJT010000060">
    <property type="protein sequence ID" value="MFD0982808.1"/>
    <property type="molecule type" value="Genomic_DNA"/>
</dbReference>
<name>A0ABW3IX96_9RHOB</name>
<dbReference type="Proteomes" id="UP001597108">
    <property type="component" value="Unassembled WGS sequence"/>
</dbReference>
<evidence type="ECO:0000256" key="1">
    <source>
        <dbReference type="SAM" id="MobiDB-lite"/>
    </source>
</evidence>
<accession>A0ABW3IX96</accession>
<dbReference type="Gene3D" id="3.40.720.10">
    <property type="entry name" value="Alkaline Phosphatase, subunit A"/>
    <property type="match status" value="1"/>
</dbReference>
<dbReference type="Pfam" id="PF01663">
    <property type="entry name" value="Phosphodiest"/>
    <property type="match status" value="1"/>
</dbReference>
<evidence type="ECO:0000313" key="2">
    <source>
        <dbReference type="EMBL" id="MFD0982808.1"/>
    </source>
</evidence>
<organism evidence="2 3">
    <name type="scientific">Tropicimonas aquimaris</name>
    <dbReference type="NCBI Taxonomy" id="914152"/>
    <lineage>
        <taxon>Bacteria</taxon>
        <taxon>Pseudomonadati</taxon>
        <taxon>Pseudomonadota</taxon>
        <taxon>Alphaproteobacteria</taxon>
        <taxon>Rhodobacterales</taxon>
        <taxon>Roseobacteraceae</taxon>
        <taxon>Tropicimonas</taxon>
    </lineage>
</organism>
<evidence type="ECO:0000313" key="3">
    <source>
        <dbReference type="Proteomes" id="UP001597108"/>
    </source>
</evidence>
<dbReference type="InterPro" id="IPR002591">
    <property type="entry name" value="Phosphodiest/P_Trfase"/>
</dbReference>
<feature type="region of interest" description="Disordered" evidence="1">
    <location>
        <begin position="502"/>
        <end position="522"/>
    </location>
</feature>
<keyword evidence="3" id="KW-1185">Reference proteome</keyword>
<reference evidence="3" key="1">
    <citation type="journal article" date="2019" name="Int. J. Syst. Evol. Microbiol.">
        <title>The Global Catalogue of Microorganisms (GCM) 10K type strain sequencing project: providing services to taxonomists for standard genome sequencing and annotation.</title>
        <authorList>
            <consortium name="The Broad Institute Genomics Platform"/>
            <consortium name="The Broad Institute Genome Sequencing Center for Infectious Disease"/>
            <person name="Wu L."/>
            <person name="Ma J."/>
        </authorList>
    </citation>
    <scope>NUCLEOTIDE SEQUENCE [LARGE SCALE GENOMIC DNA]</scope>
    <source>
        <strain evidence="3">CCUG 60524</strain>
    </source>
</reference>
<dbReference type="InterPro" id="IPR017850">
    <property type="entry name" value="Alkaline_phosphatase_core_sf"/>
</dbReference>
<comment type="caution">
    <text evidence="2">The sequence shown here is derived from an EMBL/GenBank/DDBJ whole genome shotgun (WGS) entry which is preliminary data.</text>
</comment>
<sequence>MGQKRRKLMLLAIDASPAERMTRWIEDGSLPNLARLRAAGAHGRIDSTAEYLAGTPWPTFYTGTYPPEHGWMFYLAWRPDLMRFVRATPDWQPIEPFYRNFPLDGPRVIAIDVPITYAPKPFNGVELTGWGTHDKIGAPGAYPLGLLDRVRKEIGPMPIPDEFAGHQGSRELLDLRDDLIDAADWHSRAGRMLMRENDWDLFMLGFGSVHRAGHKLWNHHGAAGPVTDAEKAELDDAMRQVAIATDKAVGELIEAAGDDVNVIVFSLHGMTENYSVQPLFGRMLRRILTGQREDEPETIAPSPISRLRETIPLGVRARVKARLPFSLQDTMTMYWRSEKRDWARTRAFVMAGDLEGLIQVNLKGREREGIVEPGEEYDALLEEIAAGLETFVDIDTGEPLVRDINRGRDIWPEAVLRRTMPDLLVRSRIRSARDIRGFRSEKFGTVRNYDFGSYVDGRPGHHVGEGWFAAAGADISGRGELSRIHEFELLASVHELIGQPMRPEMRGAPVEALSPGGGESTP</sequence>